<dbReference type="EMBL" id="CP048222">
    <property type="protein sequence ID" value="QHT67917.1"/>
    <property type="molecule type" value="Genomic_DNA"/>
</dbReference>
<dbReference type="KEGG" id="rhoz:GXP67_15355"/>
<dbReference type="RefSeq" id="WP_162443939.1">
    <property type="nucleotide sequence ID" value="NZ_CP048222.1"/>
</dbReference>
<keyword evidence="2" id="KW-1185">Reference proteome</keyword>
<gene>
    <name evidence="1" type="ORF">GXP67_15355</name>
</gene>
<reference evidence="1 2" key="1">
    <citation type="submission" date="2020-01" db="EMBL/GenBank/DDBJ databases">
        <authorList>
            <person name="Kim M.K."/>
        </authorList>
    </citation>
    <scope>NUCLEOTIDE SEQUENCE [LARGE SCALE GENOMIC DNA]</scope>
    <source>
        <strain evidence="1 2">172606-1</strain>
    </source>
</reference>
<dbReference type="AlphaFoldDB" id="A0A6C0GJ16"/>
<accession>A0A6C0GJ16</accession>
<proteinExistence type="predicted"/>
<organism evidence="1 2">
    <name type="scientific">Rhodocytophaga rosea</name>
    <dbReference type="NCBI Taxonomy" id="2704465"/>
    <lineage>
        <taxon>Bacteria</taxon>
        <taxon>Pseudomonadati</taxon>
        <taxon>Bacteroidota</taxon>
        <taxon>Cytophagia</taxon>
        <taxon>Cytophagales</taxon>
        <taxon>Rhodocytophagaceae</taxon>
        <taxon>Rhodocytophaga</taxon>
    </lineage>
</organism>
<evidence type="ECO:0000313" key="2">
    <source>
        <dbReference type="Proteomes" id="UP000480178"/>
    </source>
</evidence>
<evidence type="ECO:0000313" key="1">
    <source>
        <dbReference type="EMBL" id="QHT67917.1"/>
    </source>
</evidence>
<dbReference type="Proteomes" id="UP000480178">
    <property type="component" value="Chromosome"/>
</dbReference>
<name>A0A6C0GJ16_9BACT</name>
<protein>
    <submittedName>
        <fullName evidence="1">Uncharacterized protein</fullName>
    </submittedName>
</protein>
<sequence length="64" mass="7559">MRYFFVSYAHPEGFGNLCITGNQFPAQQYIRDQVSQQMNTNQIIVISIFEFRNREDYEAFQAAD</sequence>